<evidence type="ECO:0000256" key="3">
    <source>
        <dbReference type="ARBA" id="ARBA00022692"/>
    </source>
</evidence>
<feature type="region of interest" description="Disordered" evidence="7">
    <location>
        <begin position="1"/>
        <end position="67"/>
    </location>
</feature>
<dbReference type="InterPro" id="IPR044669">
    <property type="entry name" value="YneE/VCCN1/2-like"/>
</dbReference>
<dbReference type="Pfam" id="PF25539">
    <property type="entry name" value="Bestrophin_2"/>
    <property type="match status" value="1"/>
</dbReference>
<evidence type="ECO:0000256" key="7">
    <source>
        <dbReference type="SAM" id="MobiDB-lite"/>
    </source>
</evidence>
<dbReference type="Proteomes" id="UP000572268">
    <property type="component" value="Unassembled WGS sequence"/>
</dbReference>
<comment type="caution">
    <text evidence="9">The sequence shown here is derived from an EMBL/GenBank/DDBJ whole genome shotgun (WGS) entry which is preliminary data.</text>
</comment>
<proteinExistence type="predicted"/>
<evidence type="ECO:0000256" key="4">
    <source>
        <dbReference type="ARBA" id="ARBA00022989"/>
    </source>
</evidence>
<gene>
    <name evidence="9" type="primary">ZRANB2</name>
    <name evidence="9" type="ORF">FOL46_009305</name>
</gene>
<keyword evidence="3 8" id="KW-0812">Transmembrane</keyword>
<feature type="transmembrane region" description="Helical" evidence="8">
    <location>
        <begin position="325"/>
        <end position="344"/>
    </location>
</feature>
<dbReference type="EMBL" id="JABANN010000830">
    <property type="protein sequence ID" value="KAF4653230.1"/>
    <property type="molecule type" value="Genomic_DNA"/>
</dbReference>
<accession>A0A7J6L1D6</accession>
<organism evidence="9 10">
    <name type="scientific">Perkinsus olseni</name>
    <name type="common">Perkinsus atlanticus</name>
    <dbReference type="NCBI Taxonomy" id="32597"/>
    <lineage>
        <taxon>Eukaryota</taxon>
        <taxon>Sar</taxon>
        <taxon>Alveolata</taxon>
        <taxon>Perkinsozoa</taxon>
        <taxon>Perkinsea</taxon>
        <taxon>Perkinsida</taxon>
        <taxon>Perkinsidae</taxon>
        <taxon>Perkinsus</taxon>
    </lineage>
</organism>
<keyword evidence="5" id="KW-0406">Ion transport</keyword>
<dbReference type="GO" id="GO:0016020">
    <property type="term" value="C:membrane"/>
    <property type="evidence" value="ECO:0007669"/>
    <property type="project" value="UniProtKB-SubCell"/>
</dbReference>
<name>A0A7J6L1D6_PEROL</name>
<feature type="compositionally biased region" description="Polar residues" evidence="7">
    <location>
        <begin position="33"/>
        <end position="53"/>
    </location>
</feature>
<keyword evidence="6 8" id="KW-0472">Membrane</keyword>
<comment type="subcellular location">
    <subcellularLocation>
        <location evidence="1">Membrane</location>
        <topology evidence="1">Multi-pass membrane protein</topology>
    </subcellularLocation>
</comment>
<keyword evidence="2" id="KW-0813">Transport</keyword>
<evidence type="ECO:0000256" key="6">
    <source>
        <dbReference type="ARBA" id="ARBA00023136"/>
    </source>
</evidence>
<feature type="transmembrane region" description="Helical" evidence="8">
    <location>
        <begin position="87"/>
        <end position="105"/>
    </location>
</feature>
<evidence type="ECO:0000256" key="2">
    <source>
        <dbReference type="ARBA" id="ARBA00022448"/>
    </source>
</evidence>
<keyword evidence="4 8" id="KW-1133">Transmembrane helix</keyword>
<reference evidence="9 10" key="1">
    <citation type="submission" date="2020-04" db="EMBL/GenBank/DDBJ databases">
        <title>Perkinsus olseni comparative genomics.</title>
        <authorList>
            <person name="Bogema D.R."/>
        </authorList>
    </citation>
    <scope>NUCLEOTIDE SEQUENCE [LARGE SCALE GENOMIC DNA]</scope>
    <source>
        <strain evidence="9">ATCC PRA-31</strain>
    </source>
</reference>
<protein>
    <submittedName>
        <fullName evidence="9">Zinc finger, RAN-binding domain containing 2</fullName>
    </submittedName>
</protein>
<dbReference type="PANTHER" id="PTHR33281:SF20">
    <property type="match status" value="1"/>
</dbReference>
<evidence type="ECO:0000256" key="8">
    <source>
        <dbReference type="SAM" id="Phobius"/>
    </source>
</evidence>
<dbReference type="PANTHER" id="PTHR33281">
    <property type="entry name" value="UPF0187 PROTEIN YNEE"/>
    <property type="match status" value="1"/>
</dbReference>
<evidence type="ECO:0000256" key="5">
    <source>
        <dbReference type="ARBA" id="ARBA00023065"/>
    </source>
</evidence>
<evidence type="ECO:0000256" key="1">
    <source>
        <dbReference type="ARBA" id="ARBA00004141"/>
    </source>
</evidence>
<feature type="transmembrane region" description="Helical" evidence="8">
    <location>
        <begin position="117"/>
        <end position="134"/>
    </location>
</feature>
<feature type="compositionally biased region" description="Polar residues" evidence="7">
    <location>
        <begin position="12"/>
        <end position="24"/>
    </location>
</feature>
<dbReference type="GO" id="GO:0005254">
    <property type="term" value="F:chloride channel activity"/>
    <property type="evidence" value="ECO:0007669"/>
    <property type="project" value="InterPro"/>
</dbReference>
<dbReference type="AlphaFoldDB" id="A0A7J6L1D6"/>
<evidence type="ECO:0000313" key="10">
    <source>
        <dbReference type="Proteomes" id="UP000572268"/>
    </source>
</evidence>
<evidence type="ECO:0000313" key="9">
    <source>
        <dbReference type="EMBL" id="KAF4653230.1"/>
    </source>
</evidence>
<sequence length="521" mass="58739">MSEFARPEQDDASPSSVKVSQSPGQFVEDDLSSCASTLTSGRSDGIRVNTSDGSVAPSRRPPRSMDGDCFDNHGGVPVPSHMRCAHMAPYAAIGLGIGFAFLFARENLEVVANQLEHPFALQIYTYIFGFVVVFRTKMAYDRYWEAMTNLSLMVSKWGDAFMQLVAFSNATIEGADVASRPAVAEDLYKFQREFIKPGAEMPTTEVKSLKKSENRKPEVQRLRNSVKSVAQAFSPDGIITKVFGEEQKFFVIGRLSKWEEGHLNGQDDVLVVSQWIVELMLSQNLHGRLNVHGAIQSRVYQEISNGMLGYNQALKISKIPFPFPFAQIIALMSFGFLIISPIAMITTTNYWFLAPLLACVGVLGHDGLNQISIELEEPYGTDANDLPMKEMQFTFVHSLEELLRSSAPVRSREPRKRSELAQSADLDYCEDFAEQEKVKMDSMPNRRAVLSVNVFLASRRFVAPCEAFPEWFTDDDLEHFNLGDFRYKFRMHTFKDLPIIAYRRSQFELYKKAAQSSVLRI</sequence>